<evidence type="ECO:0000313" key="8">
    <source>
        <dbReference type="EMBL" id="SPH22123.1"/>
    </source>
</evidence>
<dbReference type="InterPro" id="IPR000620">
    <property type="entry name" value="EamA_dom"/>
</dbReference>
<dbReference type="InterPro" id="IPR037185">
    <property type="entry name" value="EmrE-like"/>
</dbReference>
<keyword evidence="5 6" id="KW-0472">Membrane</keyword>
<dbReference type="PANTHER" id="PTHR32322">
    <property type="entry name" value="INNER MEMBRANE TRANSPORTER"/>
    <property type="match status" value="1"/>
</dbReference>
<feature type="transmembrane region" description="Helical" evidence="6">
    <location>
        <begin position="251"/>
        <end position="272"/>
    </location>
</feature>
<name>A0A2R8BGC3_9RHOB</name>
<feature type="transmembrane region" description="Helical" evidence="6">
    <location>
        <begin position="12"/>
        <end position="30"/>
    </location>
</feature>
<dbReference type="InterPro" id="IPR050638">
    <property type="entry name" value="AA-Vitamin_Transporters"/>
</dbReference>
<dbReference type="RefSeq" id="WP_181364490.1">
    <property type="nucleotide sequence ID" value="NZ_OMOR01000001.1"/>
</dbReference>
<dbReference type="AlphaFoldDB" id="A0A2R8BGC3"/>
<evidence type="ECO:0000256" key="3">
    <source>
        <dbReference type="ARBA" id="ARBA00022692"/>
    </source>
</evidence>
<feature type="transmembrane region" description="Helical" evidence="6">
    <location>
        <begin position="103"/>
        <end position="123"/>
    </location>
</feature>
<accession>A0A2R8BGC3</accession>
<dbReference type="PANTHER" id="PTHR32322:SF2">
    <property type="entry name" value="EAMA DOMAIN-CONTAINING PROTEIN"/>
    <property type="match status" value="1"/>
</dbReference>
<feature type="transmembrane region" description="Helical" evidence="6">
    <location>
        <begin position="278"/>
        <end position="294"/>
    </location>
</feature>
<feature type="transmembrane region" description="Helical" evidence="6">
    <location>
        <begin position="157"/>
        <end position="179"/>
    </location>
</feature>
<evidence type="ECO:0000259" key="7">
    <source>
        <dbReference type="Pfam" id="PF00892"/>
    </source>
</evidence>
<evidence type="ECO:0000256" key="6">
    <source>
        <dbReference type="SAM" id="Phobius"/>
    </source>
</evidence>
<feature type="transmembrane region" description="Helical" evidence="6">
    <location>
        <begin position="42"/>
        <end position="62"/>
    </location>
</feature>
<protein>
    <recommendedName>
        <fullName evidence="7">EamA domain-containing protein</fullName>
    </recommendedName>
</protein>
<evidence type="ECO:0000256" key="4">
    <source>
        <dbReference type="ARBA" id="ARBA00022989"/>
    </source>
</evidence>
<feature type="transmembrane region" description="Helical" evidence="6">
    <location>
        <begin position="74"/>
        <end position="97"/>
    </location>
</feature>
<keyword evidence="9" id="KW-1185">Reference proteome</keyword>
<comment type="similarity">
    <text evidence="2">Belongs to the EamA transporter family.</text>
</comment>
<feature type="transmembrane region" description="Helical" evidence="6">
    <location>
        <begin position="226"/>
        <end position="244"/>
    </location>
</feature>
<organism evidence="8 9">
    <name type="scientific">Ascidiaceihabitans donghaensis</name>
    <dbReference type="NCBI Taxonomy" id="1510460"/>
    <lineage>
        <taxon>Bacteria</taxon>
        <taxon>Pseudomonadati</taxon>
        <taxon>Pseudomonadota</taxon>
        <taxon>Alphaproteobacteria</taxon>
        <taxon>Rhodobacterales</taxon>
        <taxon>Paracoccaceae</taxon>
        <taxon>Ascidiaceihabitans</taxon>
    </lineage>
</organism>
<evidence type="ECO:0000313" key="9">
    <source>
        <dbReference type="Proteomes" id="UP000244880"/>
    </source>
</evidence>
<proteinExistence type="inferred from homology"/>
<sequence>MTDSLSGREKLGYSLFLVLLGMGWSFTIPMTKIAVSEGYKHFGLIFWQVAIGTVLMFVINSVRRKSLPMGRDQIRVYVIIALIGTVLPNTASFQAAVHLPGGLLSILLSMIPIFAFPIALALGNDTFDVRRFAGLLTGLCAVMLIVLPGAGSLGIPSVVWVFVGLIAGMFYAFEGNFVAKWGTAGLDPIQVLFGASLVGCVITLPIALMSGQWINPLPPYGLPDAAHVAGSVVHVLVYTGYVWLVGRTGAVFAVQVSYLVTLCGVFWSKILLDEAYEPQIWMALALMIGAMYLVQPRPRTRLAQADTIKDTHA</sequence>
<dbReference type="GO" id="GO:0016020">
    <property type="term" value="C:membrane"/>
    <property type="evidence" value="ECO:0007669"/>
    <property type="project" value="UniProtKB-SubCell"/>
</dbReference>
<comment type="subcellular location">
    <subcellularLocation>
        <location evidence="1">Membrane</location>
        <topology evidence="1">Multi-pass membrane protein</topology>
    </subcellularLocation>
</comment>
<evidence type="ECO:0000256" key="2">
    <source>
        <dbReference type="ARBA" id="ARBA00007362"/>
    </source>
</evidence>
<dbReference type="Pfam" id="PF00892">
    <property type="entry name" value="EamA"/>
    <property type="match status" value="2"/>
</dbReference>
<evidence type="ECO:0000256" key="1">
    <source>
        <dbReference type="ARBA" id="ARBA00004141"/>
    </source>
</evidence>
<feature type="transmembrane region" description="Helical" evidence="6">
    <location>
        <begin position="132"/>
        <end position="151"/>
    </location>
</feature>
<reference evidence="8 9" key="1">
    <citation type="submission" date="2018-03" db="EMBL/GenBank/DDBJ databases">
        <authorList>
            <person name="Keele B.F."/>
        </authorList>
    </citation>
    <scope>NUCLEOTIDE SEQUENCE [LARGE SCALE GENOMIC DNA]</scope>
    <source>
        <strain evidence="8 9">CECT 8599</strain>
    </source>
</reference>
<dbReference type="Proteomes" id="UP000244880">
    <property type="component" value="Unassembled WGS sequence"/>
</dbReference>
<keyword evidence="4 6" id="KW-1133">Transmembrane helix</keyword>
<keyword evidence="3 6" id="KW-0812">Transmembrane</keyword>
<gene>
    <name evidence="8" type="ORF">ASD8599_02868</name>
</gene>
<dbReference type="EMBL" id="OMOR01000001">
    <property type="protein sequence ID" value="SPH22123.1"/>
    <property type="molecule type" value="Genomic_DNA"/>
</dbReference>
<dbReference type="SUPFAM" id="SSF103481">
    <property type="entry name" value="Multidrug resistance efflux transporter EmrE"/>
    <property type="match status" value="2"/>
</dbReference>
<evidence type="ECO:0000256" key="5">
    <source>
        <dbReference type="ARBA" id="ARBA00023136"/>
    </source>
</evidence>
<feature type="domain" description="EamA" evidence="7">
    <location>
        <begin position="15"/>
        <end position="146"/>
    </location>
</feature>
<feature type="domain" description="EamA" evidence="7">
    <location>
        <begin position="160"/>
        <end position="294"/>
    </location>
</feature>
<feature type="transmembrane region" description="Helical" evidence="6">
    <location>
        <begin position="191"/>
        <end position="214"/>
    </location>
</feature>